<reference evidence="3" key="2">
    <citation type="submission" date="2022-01" db="EMBL/GenBank/DDBJ databases">
        <authorList>
            <person name="Hirooka S."/>
            <person name="Miyagishima S.Y."/>
        </authorList>
    </citation>
    <scope>NUCLEOTIDE SEQUENCE</scope>
    <source>
        <strain evidence="3">NBRC 102759</strain>
    </source>
</reference>
<dbReference type="SUPFAM" id="SSF49899">
    <property type="entry name" value="Concanavalin A-like lectins/glucanases"/>
    <property type="match status" value="1"/>
</dbReference>
<evidence type="ECO:0000259" key="2">
    <source>
        <dbReference type="PROSITE" id="PS50897"/>
    </source>
</evidence>
<dbReference type="InterPro" id="IPR001870">
    <property type="entry name" value="B30.2/SPRY"/>
</dbReference>
<evidence type="ECO:0000313" key="4">
    <source>
        <dbReference type="Proteomes" id="UP001061958"/>
    </source>
</evidence>
<dbReference type="OrthoDB" id="25503at2759"/>
<feature type="domain" description="B30.2/SPRY" evidence="1">
    <location>
        <begin position="150"/>
        <end position="340"/>
    </location>
</feature>
<sequence>MMSFSTHTYLRKLQNIQDTSLESSLNRIPFASQIWSDSQGIGFESKSIPTDSNKVDSLLEKNATCSFENGNKVMDRNNKTLRKRAPWRLYYPTTSSVLSNTDISSTGRVDFYTEESFHDAKSNHTSTSYGNGHNEEPFCGSIASGLLGDVALETQDWSWDESNHQDNNMPTELNLRHVSRFLQVSSDRLTVCYVGSASYDYDVGTIQADKPIPTGIVDIFYFEVEIVSCDSEHVSIAIGLSRRMQDFCKSIGEEPGSFAYRGQDGKIKTHGSVAMNYAAPYQQGDVIGCGYLFETRQIFFTKNGVMLGMAFSQVESHLYASVSLHRLNEKVSFRFGRLDDAKSPFVFSKDFWRNEWKESHRKQIQEIDLSPGISLEYVADYLLRCGYQQTFQALKLNTDGMLSYRALLEDSVELRGKVRQYIMQGQIEQAISFVNEHRPSLLQVGSWSCFALTCQRWIEWLRDANASRCLSEWVQVSISYLSPLIPWMTGEQERFFYRMFALLAFEEPLESPLKHFFSIWQRSKVADIVNDAWLEEENNTSLMESLWKQSRMIERCLFYDTFLKDVK</sequence>
<dbReference type="Pfam" id="PF10607">
    <property type="entry name" value="CTLH"/>
    <property type="match status" value="1"/>
</dbReference>
<dbReference type="PROSITE" id="PS50188">
    <property type="entry name" value="B302_SPRY"/>
    <property type="match status" value="1"/>
</dbReference>
<dbReference type="PROSITE" id="PS50896">
    <property type="entry name" value="LISH"/>
    <property type="match status" value="1"/>
</dbReference>
<dbReference type="InterPro" id="IPR006594">
    <property type="entry name" value="LisH"/>
</dbReference>
<evidence type="ECO:0000259" key="1">
    <source>
        <dbReference type="PROSITE" id="PS50188"/>
    </source>
</evidence>
<dbReference type="SMART" id="SM00449">
    <property type="entry name" value="SPRY"/>
    <property type="match status" value="1"/>
</dbReference>
<comment type="caution">
    <text evidence="3">The sequence shown here is derived from an EMBL/GenBank/DDBJ whole genome shotgun (WGS) entry which is preliminary data.</text>
</comment>
<accession>A0A9C7Q1H7</accession>
<organism evidence="3 4">
    <name type="scientific">Galdieria partita</name>
    <dbReference type="NCBI Taxonomy" id="83374"/>
    <lineage>
        <taxon>Eukaryota</taxon>
        <taxon>Rhodophyta</taxon>
        <taxon>Bangiophyceae</taxon>
        <taxon>Galdieriales</taxon>
        <taxon>Galdieriaceae</taxon>
        <taxon>Galdieria</taxon>
    </lineage>
</organism>
<dbReference type="Pfam" id="PF00622">
    <property type="entry name" value="SPRY"/>
    <property type="match status" value="1"/>
</dbReference>
<dbReference type="InterPro" id="IPR013320">
    <property type="entry name" value="ConA-like_dom_sf"/>
</dbReference>
<dbReference type="InterPro" id="IPR006595">
    <property type="entry name" value="CTLH_C"/>
</dbReference>
<dbReference type="PANTHER" id="PTHR12864">
    <property type="entry name" value="RAN BINDING PROTEIN 9-RELATED"/>
    <property type="match status" value="1"/>
</dbReference>
<keyword evidence="4" id="KW-1185">Reference proteome</keyword>
<dbReference type="InterPro" id="IPR043136">
    <property type="entry name" value="B30.2/SPRY_sf"/>
</dbReference>
<evidence type="ECO:0000313" key="3">
    <source>
        <dbReference type="EMBL" id="GJQ14119.1"/>
    </source>
</evidence>
<dbReference type="InterPro" id="IPR003877">
    <property type="entry name" value="SPRY_dom"/>
</dbReference>
<dbReference type="AlphaFoldDB" id="A0A9C7Q1H7"/>
<dbReference type="InterPro" id="IPR050618">
    <property type="entry name" value="Ubq-SigPath_Reg"/>
</dbReference>
<name>A0A9C7Q1H7_9RHOD</name>
<dbReference type="Proteomes" id="UP001061958">
    <property type="component" value="Unassembled WGS sequence"/>
</dbReference>
<proteinExistence type="predicted"/>
<dbReference type="Gene3D" id="2.60.120.920">
    <property type="match status" value="1"/>
</dbReference>
<protein>
    <submittedName>
        <fullName evidence="3">Uncharacterized protein</fullName>
    </submittedName>
</protein>
<dbReference type="CDD" id="cd12885">
    <property type="entry name" value="SPRY_RanBP_like"/>
    <property type="match status" value="1"/>
</dbReference>
<dbReference type="InterPro" id="IPR044736">
    <property type="entry name" value="Gid1/RanBPM/SPLA_SPRY"/>
</dbReference>
<gene>
    <name evidence="3" type="ORF">GpartN1_g5910.t1</name>
</gene>
<dbReference type="PROSITE" id="PS50897">
    <property type="entry name" value="CTLH"/>
    <property type="match status" value="1"/>
</dbReference>
<dbReference type="SMART" id="SM00668">
    <property type="entry name" value="CTLH"/>
    <property type="match status" value="1"/>
</dbReference>
<reference evidence="3" key="1">
    <citation type="journal article" date="2022" name="Proc. Natl. Acad. Sci. U.S.A.">
        <title>Life cycle and functional genomics of the unicellular red alga Galdieria for elucidating algal and plant evolution and industrial use.</title>
        <authorList>
            <person name="Hirooka S."/>
            <person name="Itabashi T."/>
            <person name="Ichinose T.M."/>
            <person name="Onuma R."/>
            <person name="Fujiwara T."/>
            <person name="Yamashita S."/>
            <person name="Jong L.W."/>
            <person name="Tomita R."/>
            <person name="Iwane A.H."/>
            <person name="Miyagishima S.Y."/>
        </authorList>
    </citation>
    <scope>NUCLEOTIDE SEQUENCE</scope>
    <source>
        <strain evidence="3">NBRC 102759</strain>
    </source>
</reference>
<feature type="domain" description="CTLH" evidence="2">
    <location>
        <begin position="411"/>
        <end position="468"/>
    </location>
</feature>
<dbReference type="InterPro" id="IPR024964">
    <property type="entry name" value="CTLH/CRA"/>
</dbReference>
<dbReference type="EMBL" id="BQMJ01000051">
    <property type="protein sequence ID" value="GJQ14119.1"/>
    <property type="molecule type" value="Genomic_DNA"/>
</dbReference>